<keyword evidence="7" id="KW-1185">Reference proteome</keyword>
<evidence type="ECO:0000256" key="3">
    <source>
        <dbReference type="ARBA" id="ARBA00022741"/>
    </source>
</evidence>
<comment type="caution">
    <text evidence="6">The sequence shown here is derived from an EMBL/GenBank/DDBJ whole genome shotgun (WGS) entry which is preliminary data.</text>
</comment>
<proteinExistence type="predicted"/>
<evidence type="ECO:0000313" key="6">
    <source>
        <dbReference type="EMBL" id="MBC5647625.1"/>
    </source>
</evidence>
<keyword evidence="4 6" id="KW-0067">ATP-binding</keyword>
<protein>
    <submittedName>
        <fullName evidence="6">Sugar ABC transporter ATP-binding protein</fullName>
    </submittedName>
</protein>
<dbReference type="SMART" id="SM00382">
    <property type="entry name" value="AAA"/>
    <property type="match status" value="2"/>
</dbReference>
<dbReference type="Gene3D" id="3.40.50.300">
    <property type="entry name" value="P-loop containing nucleotide triphosphate hydrolases"/>
    <property type="match status" value="2"/>
</dbReference>
<evidence type="ECO:0000259" key="5">
    <source>
        <dbReference type="PROSITE" id="PS50893"/>
    </source>
</evidence>
<evidence type="ECO:0000256" key="1">
    <source>
        <dbReference type="ARBA" id="ARBA00022448"/>
    </source>
</evidence>
<dbReference type="InterPro" id="IPR003439">
    <property type="entry name" value="ABC_transporter-like_ATP-bd"/>
</dbReference>
<dbReference type="Proteomes" id="UP000606889">
    <property type="component" value="Unassembled WGS sequence"/>
</dbReference>
<dbReference type="CDD" id="cd03215">
    <property type="entry name" value="ABC_Carb_Monos_II"/>
    <property type="match status" value="1"/>
</dbReference>
<dbReference type="CDD" id="cd03216">
    <property type="entry name" value="ABC_Carb_Monos_I"/>
    <property type="match status" value="1"/>
</dbReference>
<accession>A0ABR7ECX4</accession>
<keyword evidence="2" id="KW-0677">Repeat</keyword>
<dbReference type="InterPro" id="IPR050107">
    <property type="entry name" value="ABC_carbohydrate_import_ATPase"/>
</dbReference>
<dbReference type="Pfam" id="PF00005">
    <property type="entry name" value="ABC_tran"/>
    <property type="match status" value="2"/>
</dbReference>
<dbReference type="RefSeq" id="WP_186857145.1">
    <property type="nucleotide sequence ID" value="NZ_JACOON010000002.1"/>
</dbReference>
<dbReference type="InterPro" id="IPR017871">
    <property type="entry name" value="ABC_transporter-like_CS"/>
</dbReference>
<reference evidence="6 7" key="1">
    <citation type="submission" date="2020-08" db="EMBL/GenBank/DDBJ databases">
        <title>Genome public.</title>
        <authorList>
            <person name="Liu C."/>
            <person name="Sun Q."/>
        </authorList>
    </citation>
    <scope>NUCLEOTIDE SEQUENCE [LARGE SCALE GENOMIC DNA]</scope>
    <source>
        <strain evidence="6 7">NSJ-35</strain>
    </source>
</reference>
<dbReference type="PROSITE" id="PS00211">
    <property type="entry name" value="ABC_TRANSPORTER_1"/>
    <property type="match status" value="1"/>
</dbReference>
<sequence length="493" mass="54981">MEKLLEMKNITKRFPGVTALSGVNLDLEKGEILALLGENGAGKSTLMKILSGAYVPDEGEIYLENEKLEPRNPGEMIEKGIAVMYQELNYLDDLSIAENIFLGNLPIKMGRVNYKKLYADTQELLSIVGLKHDPKTEVSNLSIAEKQMMEIAKVLSKKNKVLVMDEPTSALNEVETQTLFKLLRELVRDGISIVFISHKMDELFEISNRIEVLRDGKYIGTVDTAKTNVNELVTMMVGRTIGDMYPKEEIKHGKTIMSVQDLTGTDVHGVSFEVKEGEIVGLFGLMGSGRTEIVETIFGKHQVLGGSVMVDGKQVLMKNPQDAIEAKIAYVPRERKKDGLVLSASVKENMTYAYLKKMRKGIGLDTSREREMVREWIDRLSIKTPDMETPVDSLSGGNQQKVVIAKWMLDQPRVLILNEPTRGVDVGAKVEIYKMMEDLCKMGIGIVMISSEMPEIMGIADRILVVHEGKIAGECTRNEFSQEKLMFLAIGGE</sequence>
<organism evidence="6 7">
    <name type="scientific">Christensenella tenuis</name>
    <dbReference type="NCBI Taxonomy" id="2763033"/>
    <lineage>
        <taxon>Bacteria</taxon>
        <taxon>Bacillati</taxon>
        <taxon>Bacillota</taxon>
        <taxon>Clostridia</taxon>
        <taxon>Christensenellales</taxon>
        <taxon>Christensenellaceae</taxon>
        <taxon>Christensenella</taxon>
    </lineage>
</organism>
<name>A0ABR7ECX4_9FIRM</name>
<gene>
    <name evidence="6" type="ORF">H8S18_04700</name>
</gene>
<dbReference type="PANTHER" id="PTHR43790">
    <property type="entry name" value="CARBOHYDRATE TRANSPORT ATP-BINDING PROTEIN MG119-RELATED"/>
    <property type="match status" value="1"/>
</dbReference>
<dbReference type="GO" id="GO:0005524">
    <property type="term" value="F:ATP binding"/>
    <property type="evidence" value="ECO:0007669"/>
    <property type="project" value="UniProtKB-KW"/>
</dbReference>
<feature type="domain" description="ABC transporter" evidence="5">
    <location>
        <begin position="250"/>
        <end position="493"/>
    </location>
</feature>
<dbReference type="EMBL" id="JACOON010000002">
    <property type="protein sequence ID" value="MBC5647625.1"/>
    <property type="molecule type" value="Genomic_DNA"/>
</dbReference>
<keyword evidence="1" id="KW-0813">Transport</keyword>
<dbReference type="InterPro" id="IPR003593">
    <property type="entry name" value="AAA+_ATPase"/>
</dbReference>
<dbReference type="SUPFAM" id="SSF52540">
    <property type="entry name" value="P-loop containing nucleoside triphosphate hydrolases"/>
    <property type="match status" value="2"/>
</dbReference>
<dbReference type="InterPro" id="IPR027417">
    <property type="entry name" value="P-loop_NTPase"/>
</dbReference>
<evidence type="ECO:0000313" key="7">
    <source>
        <dbReference type="Proteomes" id="UP000606889"/>
    </source>
</evidence>
<evidence type="ECO:0000256" key="4">
    <source>
        <dbReference type="ARBA" id="ARBA00022840"/>
    </source>
</evidence>
<feature type="domain" description="ABC transporter" evidence="5">
    <location>
        <begin position="5"/>
        <end position="240"/>
    </location>
</feature>
<dbReference type="PANTHER" id="PTHR43790:SF9">
    <property type="entry name" value="GALACTOFURANOSE TRANSPORTER ATP-BINDING PROTEIN YTFR"/>
    <property type="match status" value="1"/>
</dbReference>
<evidence type="ECO:0000256" key="2">
    <source>
        <dbReference type="ARBA" id="ARBA00022737"/>
    </source>
</evidence>
<dbReference type="PROSITE" id="PS50893">
    <property type="entry name" value="ABC_TRANSPORTER_2"/>
    <property type="match status" value="2"/>
</dbReference>
<keyword evidence="3" id="KW-0547">Nucleotide-binding</keyword>